<proteinExistence type="predicted"/>
<reference evidence="1 2" key="1">
    <citation type="journal article" date="2007" name="Genome Res.">
        <title>Genome characteristics of facultatively symbiotic Frankia sp. strains reflect host range and host plant biogeography.</title>
        <authorList>
            <person name="Normand P."/>
            <person name="Lapierre P."/>
            <person name="Tisa L.S."/>
            <person name="Gogarten J.P."/>
            <person name="Alloisio N."/>
            <person name="Bagnarol E."/>
            <person name="Bassi C.A."/>
            <person name="Berry A.M."/>
            <person name="Bickhart D.M."/>
            <person name="Choisne N."/>
            <person name="Couloux A."/>
            <person name="Cournoyer B."/>
            <person name="Cruveiller S."/>
            <person name="Daubin V."/>
            <person name="Demange N."/>
            <person name="Francino M.P."/>
            <person name="Goltsman E."/>
            <person name="Huang Y."/>
            <person name="Kopp O.R."/>
            <person name="Labarre L."/>
            <person name="Lapidus A."/>
            <person name="Lavire C."/>
            <person name="Marechal J."/>
            <person name="Martinez M."/>
            <person name="Mastronunzio J.E."/>
            <person name="Mullin B.C."/>
            <person name="Niemann J."/>
            <person name="Pujic P."/>
            <person name="Rawnsley T."/>
            <person name="Rouy Z."/>
            <person name="Schenowitz C."/>
            <person name="Sellstedt A."/>
            <person name="Tavares F."/>
            <person name="Tomkins J.P."/>
            <person name="Vallenet D."/>
            <person name="Valverde C."/>
            <person name="Wall L.G."/>
            <person name="Wang Y."/>
            <person name="Medigue C."/>
            <person name="Benson D.R."/>
        </authorList>
    </citation>
    <scope>NUCLEOTIDE SEQUENCE [LARGE SCALE GENOMIC DNA]</scope>
    <source>
        <strain evidence="2">DSM 45986 / CECT 9034 / ACN14a</strain>
    </source>
</reference>
<evidence type="ECO:0000313" key="2">
    <source>
        <dbReference type="Proteomes" id="UP000000657"/>
    </source>
</evidence>
<dbReference type="Proteomes" id="UP000000657">
    <property type="component" value="Chromosome"/>
</dbReference>
<keyword evidence="2" id="KW-1185">Reference proteome</keyword>
<dbReference type="HOGENOM" id="CLU_1093052_0_0_11"/>
<dbReference type="STRING" id="326424.FRAAL6236"/>
<name>Q0RCG5_FRAAA</name>
<dbReference type="SUPFAM" id="SSF109998">
    <property type="entry name" value="Triger factor/SurA peptide-binding domain-like"/>
    <property type="match status" value="1"/>
</dbReference>
<dbReference type="KEGG" id="fal:FRAAL6236"/>
<dbReference type="InterPro" id="IPR027304">
    <property type="entry name" value="Trigger_fact/SurA_dom_sf"/>
</dbReference>
<sequence>MLVGTAGTACTTPAGDAARVGSQSIETAQVRGIVERGLAAARTVPVQQQPGQTAPPALDPAKLAVRALSTLVQLDVLSDEARRRNITVRPQDLASYYRAYAILQYGSVQAFERQAASVGFAQRDVSMIVRAGALQSALSDRISPHLLATDAETRERYDSVVAQFGRIPLTYAQAKPYLARIVVTKERSAQLRQALAQTERTHPISINPRFGAWNSGQFAVVDVSGSIASRPEPPDYGLGQPALSTQS</sequence>
<dbReference type="Gene3D" id="1.10.4030.10">
    <property type="entry name" value="Porin chaperone SurA, peptide-binding domain"/>
    <property type="match status" value="1"/>
</dbReference>
<dbReference type="EMBL" id="CT573213">
    <property type="protein sequence ID" value="CAJ64859.1"/>
    <property type="molecule type" value="Genomic_DNA"/>
</dbReference>
<evidence type="ECO:0000313" key="1">
    <source>
        <dbReference type="EMBL" id="CAJ64859.1"/>
    </source>
</evidence>
<protein>
    <submittedName>
        <fullName evidence="1">Uncharacterized protein</fullName>
    </submittedName>
</protein>
<dbReference type="AlphaFoldDB" id="Q0RCG5"/>
<gene>
    <name evidence="1" type="ordered locus">FRAAL6236</name>
</gene>
<organism evidence="1 2">
    <name type="scientific">Frankia alni (strain DSM 45986 / CECT 9034 / ACN14a)</name>
    <dbReference type="NCBI Taxonomy" id="326424"/>
    <lineage>
        <taxon>Bacteria</taxon>
        <taxon>Bacillati</taxon>
        <taxon>Actinomycetota</taxon>
        <taxon>Actinomycetes</taxon>
        <taxon>Frankiales</taxon>
        <taxon>Frankiaceae</taxon>
        <taxon>Frankia</taxon>
    </lineage>
</organism>
<accession>Q0RCG5</accession>